<reference evidence="6 7" key="1">
    <citation type="submission" date="2022-04" db="EMBL/GenBank/DDBJ databases">
        <title>Gracilibacillus sp. isolated from saltern.</title>
        <authorList>
            <person name="Won M."/>
            <person name="Lee C.-M."/>
            <person name="Woen H.-Y."/>
            <person name="Kwon S.-W."/>
        </authorList>
    </citation>
    <scope>NUCLEOTIDE SEQUENCE [LARGE SCALE GENOMIC DNA]</scope>
    <source>
        <strain evidence="6 7">SSPM10-3</strain>
    </source>
</reference>
<protein>
    <submittedName>
        <fullName evidence="6">AraC family transcriptional regulator</fullName>
    </submittedName>
</protein>
<dbReference type="Proteomes" id="UP000831537">
    <property type="component" value="Chromosome"/>
</dbReference>
<dbReference type="Gene3D" id="1.10.10.60">
    <property type="entry name" value="Homeodomain-like"/>
    <property type="match status" value="2"/>
</dbReference>
<dbReference type="PANTHER" id="PTHR43280:SF10">
    <property type="entry name" value="REGULATORY PROTEIN POCR"/>
    <property type="match status" value="1"/>
</dbReference>
<keyword evidence="2" id="KW-0238">DNA-binding</keyword>
<dbReference type="RefSeq" id="WP_244747150.1">
    <property type="nucleotide sequence ID" value="NZ_CP095071.1"/>
</dbReference>
<dbReference type="EMBL" id="CP095071">
    <property type="protein sequence ID" value="UOQ86783.1"/>
    <property type="molecule type" value="Genomic_DNA"/>
</dbReference>
<keyword evidence="7" id="KW-1185">Reference proteome</keyword>
<feature type="transmembrane region" description="Helical" evidence="4">
    <location>
        <begin position="7"/>
        <end position="32"/>
    </location>
</feature>
<dbReference type="InterPro" id="IPR018060">
    <property type="entry name" value="HTH_AraC"/>
</dbReference>
<organism evidence="6 7">
    <name type="scientific">Gracilibacillus salinarum</name>
    <dbReference type="NCBI Taxonomy" id="2932255"/>
    <lineage>
        <taxon>Bacteria</taxon>
        <taxon>Bacillati</taxon>
        <taxon>Bacillota</taxon>
        <taxon>Bacilli</taxon>
        <taxon>Bacillales</taxon>
        <taxon>Bacillaceae</taxon>
        <taxon>Gracilibacillus</taxon>
    </lineage>
</organism>
<evidence type="ECO:0000256" key="1">
    <source>
        <dbReference type="ARBA" id="ARBA00023015"/>
    </source>
</evidence>
<feature type="transmembrane region" description="Helical" evidence="4">
    <location>
        <begin position="291"/>
        <end position="313"/>
    </location>
</feature>
<dbReference type="SMART" id="SM00342">
    <property type="entry name" value="HTH_ARAC"/>
    <property type="match status" value="1"/>
</dbReference>
<evidence type="ECO:0000313" key="6">
    <source>
        <dbReference type="EMBL" id="UOQ86783.1"/>
    </source>
</evidence>
<keyword evidence="4" id="KW-0472">Membrane</keyword>
<dbReference type="Pfam" id="PF12833">
    <property type="entry name" value="HTH_18"/>
    <property type="match status" value="1"/>
</dbReference>
<evidence type="ECO:0000313" key="7">
    <source>
        <dbReference type="Proteomes" id="UP000831537"/>
    </source>
</evidence>
<evidence type="ECO:0000259" key="5">
    <source>
        <dbReference type="PROSITE" id="PS01124"/>
    </source>
</evidence>
<dbReference type="InterPro" id="IPR009057">
    <property type="entry name" value="Homeodomain-like_sf"/>
</dbReference>
<accession>A0ABY4GQV8</accession>
<dbReference type="InterPro" id="IPR018062">
    <property type="entry name" value="HTH_AraC-typ_CS"/>
</dbReference>
<gene>
    <name evidence="6" type="ORF">MUN87_07825</name>
</gene>
<dbReference type="PRINTS" id="PR00032">
    <property type="entry name" value="HTHARAC"/>
</dbReference>
<evidence type="ECO:0000256" key="3">
    <source>
        <dbReference type="ARBA" id="ARBA00023163"/>
    </source>
</evidence>
<dbReference type="PROSITE" id="PS01124">
    <property type="entry name" value="HTH_ARAC_FAMILY_2"/>
    <property type="match status" value="1"/>
</dbReference>
<name>A0ABY4GQV8_9BACI</name>
<keyword evidence="4" id="KW-1133">Transmembrane helix</keyword>
<dbReference type="PANTHER" id="PTHR43280">
    <property type="entry name" value="ARAC-FAMILY TRANSCRIPTIONAL REGULATOR"/>
    <property type="match status" value="1"/>
</dbReference>
<dbReference type="PROSITE" id="PS00041">
    <property type="entry name" value="HTH_ARAC_FAMILY_1"/>
    <property type="match status" value="1"/>
</dbReference>
<proteinExistence type="predicted"/>
<keyword evidence="1" id="KW-0805">Transcription regulation</keyword>
<feature type="domain" description="HTH araC/xylS-type" evidence="5">
    <location>
        <begin position="651"/>
        <end position="749"/>
    </location>
</feature>
<sequence length="753" mass="87525">MKKSSKFYIKLLSFALLLGIIPVVIVGIFSYINSANSMQKQVEKEKLHNVLQTQLMYEQALKQVDQSLTNFGMSLLSNQLLQEPLEPNQFPLYRKLKTEMNNLQRFDSGVTDIVFINKDYEWMVRNRGLKHLNQNDLSAIQEMEGLNSTSTWLLQEEQHLGAEAHVATKCKRYLEMVKSLPLNSSHVKGYVIAMLPLCELNKRISVDDEKGMTIIVNEQSEVVMSHGDDSLGETFLKNQLLEKIDSRDQSQFYMPLNKKSYLVTYRRSNYNSWIYINLVKLDEIKESSHSIGLFTLMVCFIILFGLIIVAIIGSGKLYAPIGRVILSLKEKTEDSTGSNFRDELVEIENHIQLISAKNETLEGKMKSQHRQLNQFFVNKLIQGKATEKEINDRMIEGENEEYTVISIRIDSFKDTEFIHQDQDIILFAIQSIVEDVIDQKQSLPPVVIENKQVTVLRTTVMEECIKNDLICFIQEKIKLILKIPVSIGVSSSYPNLKELHIAYKESEVSLRQTLTLGQEKIIYYDTIQSSPFVINLYPKQIQHELFDAMKSNNKQLIDERLADILDHIFASNINDEQYEMAIIRLLNNLFELAESLLIEMDLRDESHSLIYKLYQFSSKEEVESWFKTHMIYPIMEAFNRRVGEEYRSISDQVIHIIQTEFDQDLTLESVALRLHYNTSYLSSLFRKETNVSFSEYLSHYRLEMAKKLLEETSISIKDIAERLRYNNSQNFIRSFRKKIGVTPGKYRKQKKEV</sequence>
<keyword evidence="3" id="KW-0804">Transcription</keyword>
<evidence type="ECO:0000256" key="2">
    <source>
        <dbReference type="ARBA" id="ARBA00023125"/>
    </source>
</evidence>
<dbReference type="InterPro" id="IPR020449">
    <property type="entry name" value="Tscrpt_reg_AraC-type_HTH"/>
</dbReference>
<keyword evidence="4" id="KW-0812">Transmembrane</keyword>
<evidence type="ECO:0000256" key="4">
    <source>
        <dbReference type="SAM" id="Phobius"/>
    </source>
</evidence>
<dbReference type="SUPFAM" id="SSF46689">
    <property type="entry name" value="Homeodomain-like"/>
    <property type="match status" value="2"/>
</dbReference>